<dbReference type="SUPFAM" id="SSF48452">
    <property type="entry name" value="TPR-like"/>
    <property type="match status" value="1"/>
</dbReference>
<protein>
    <submittedName>
        <fullName evidence="3">DUF5107 domain-containing protein</fullName>
    </submittedName>
</protein>
<feature type="repeat" description="TPR" evidence="1">
    <location>
        <begin position="561"/>
        <end position="594"/>
    </location>
</feature>
<dbReference type="InterPro" id="IPR019734">
    <property type="entry name" value="TPR_rpt"/>
</dbReference>
<dbReference type="RefSeq" id="WP_130858120.1">
    <property type="nucleotide sequence ID" value="NZ_JBHLWO010000001.1"/>
</dbReference>
<dbReference type="InterPro" id="IPR033396">
    <property type="entry name" value="DUF5107"/>
</dbReference>
<dbReference type="Gene3D" id="1.25.40.10">
    <property type="entry name" value="Tetratricopeptide repeat domain"/>
    <property type="match status" value="3"/>
</dbReference>
<organism evidence="3 4">
    <name type="scientific">Olivibacter oleidegradans</name>
    <dbReference type="NCBI Taxonomy" id="760123"/>
    <lineage>
        <taxon>Bacteria</taxon>
        <taxon>Pseudomonadati</taxon>
        <taxon>Bacteroidota</taxon>
        <taxon>Sphingobacteriia</taxon>
        <taxon>Sphingobacteriales</taxon>
        <taxon>Sphingobacteriaceae</taxon>
        <taxon>Olivibacter</taxon>
    </lineage>
</organism>
<reference evidence="3 4" key="1">
    <citation type="submission" date="2024-09" db="EMBL/GenBank/DDBJ databases">
        <authorList>
            <person name="Sun Q."/>
            <person name="Mori K."/>
        </authorList>
    </citation>
    <scope>NUCLEOTIDE SEQUENCE [LARGE SCALE GENOMIC DNA]</scope>
    <source>
        <strain evidence="3 4">CCM 7765</strain>
    </source>
</reference>
<comment type="caution">
    <text evidence="3">The sequence shown here is derived from an EMBL/GenBank/DDBJ whole genome shotgun (WGS) entry which is preliminary data.</text>
</comment>
<dbReference type="Pfam" id="PF14559">
    <property type="entry name" value="TPR_19"/>
    <property type="match status" value="1"/>
</dbReference>
<name>A0ABV6HCX2_9SPHI</name>
<evidence type="ECO:0000256" key="1">
    <source>
        <dbReference type="PROSITE-ProRule" id="PRU00339"/>
    </source>
</evidence>
<evidence type="ECO:0000259" key="2">
    <source>
        <dbReference type="Pfam" id="PF17128"/>
    </source>
</evidence>
<keyword evidence="4" id="KW-1185">Reference proteome</keyword>
<evidence type="ECO:0000313" key="4">
    <source>
        <dbReference type="Proteomes" id="UP001589774"/>
    </source>
</evidence>
<dbReference type="Proteomes" id="UP001589774">
    <property type="component" value="Unassembled WGS sequence"/>
</dbReference>
<proteinExistence type="predicted"/>
<dbReference type="EMBL" id="JBHLWO010000001">
    <property type="protein sequence ID" value="MFC0316745.1"/>
    <property type="molecule type" value="Genomic_DNA"/>
</dbReference>
<feature type="domain" description="DUF5107" evidence="2">
    <location>
        <begin position="46"/>
        <end position="349"/>
    </location>
</feature>
<dbReference type="Pfam" id="PF17128">
    <property type="entry name" value="DUF5107"/>
    <property type="match status" value="1"/>
</dbReference>
<dbReference type="InterPro" id="IPR011990">
    <property type="entry name" value="TPR-like_helical_dom_sf"/>
</dbReference>
<dbReference type="PROSITE" id="PS50005">
    <property type="entry name" value="TPR"/>
    <property type="match status" value="1"/>
</dbReference>
<keyword evidence="1" id="KW-0802">TPR repeat</keyword>
<sequence length="1033" mass="119505">MKRIYIVLFGLLPLLTRAQGEASIRELKKIYITYPFSDPDPIPSEKIYPYFRFDGFTDQAVSKEWKVVELENEFLKIQIMPEIGGKIWTAYDKKNKRDFLYNNGVVKFRDIAMRGPWTSGGIEANYGIIGHTPNTSTPVDYLTRENKDGSVSCFISTLDLLTRTRWTIEIKLEKDKAYFSTRSFWTNSTPLEQAYYTWMNLGIPAGTDLQFLYPGSHYIGHDGESHPWPIDTAGRDLSFYKENDFGGSKSYHVLGVHSNYFSAYWKNSDYGMIHYANREEKLGKKIFLWAQSGEGKMWEQLLTDKSGQYVEIQSGRLFNQNMFKSSFTPFKQLGFAPYQTDQWLEYWYPYQGIGKPSTSRPLATLNISSKNNSIRLRLLANSPIRDSLIVYNEADETITSCFVELNTGETLERDIPSPSLTSVAKVKLQGEIFDLAEQEKQNVLNRPSRKPVALDSSSAYGLYLQGRDLMRFRSYREAFPKIRESLMREPFLLPALVEMAKLKIFHLEYDSAYIYAQKALSVDTYHGEANYYYGLAAAHLDKVYDALDAFEVASLDPAWKNAAYTQLSALYIRRKEFSKSLEYAGKALKCNQDNVFALQLQYIGARLCQRKALCDTVKRRLADLDPLNHFLRFEQYFAERSDTTREAFVSLIRNELPVETYLELAIWYANLQLKEEACEVLELAPKNAEILYWLAWLNRNNPTESEAWLKQVGQADLMRNFPFREESAAIFDWVIKEHPSWQGFYLMALLQQFRNNPSVARRLVQEVNEPVDFAPFYVLKALLSDSTQSSDVLVNIRKAIEIDKNEWRYGQLMAKYLLADRQYIASEKVLRNYYEKNPENYVIGLDYVRALLLNKRLKEAEKVLQEIRILPFEGATDGRKLYEQTKLLLALEAFNNRKFDLTLKKVQEAKLWPVNLGAGEPYLEEKDERIADWIAAEVYRKMQKPDSCRRILEMMAASKGVLSYPVSLLQVAALVKLGRKTEAARLMQLWTTKRKREKLEAIDEKLVKNALGGEANVLLLINLIFNKSDERLF</sequence>
<evidence type="ECO:0000313" key="3">
    <source>
        <dbReference type="EMBL" id="MFC0316745.1"/>
    </source>
</evidence>
<gene>
    <name evidence="3" type="ORF">ACFFI0_00445</name>
</gene>
<accession>A0ABV6HCX2</accession>